<dbReference type="SUPFAM" id="SSF50129">
    <property type="entry name" value="GroES-like"/>
    <property type="match status" value="1"/>
</dbReference>
<organism evidence="4 5">
    <name type="scientific">Propionispora hippei DSM 15287</name>
    <dbReference type="NCBI Taxonomy" id="1123003"/>
    <lineage>
        <taxon>Bacteria</taxon>
        <taxon>Bacillati</taxon>
        <taxon>Bacillota</taxon>
        <taxon>Negativicutes</taxon>
        <taxon>Selenomonadales</taxon>
        <taxon>Sporomusaceae</taxon>
        <taxon>Propionispora</taxon>
    </lineage>
</organism>
<proteinExistence type="predicted"/>
<dbReference type="GO" id="GO:0016491">
    <property type="term" value="F:oxidoreductase activity"/>
    <property type="evidence" value="ECO:0007669"/>
    <property type="project" value="UniProtKB-KW"/>
</dbReference>
<protein>
    <submittedName>
        <fullName evidence="4">L-iditol 2-dehydrogenase</fullName>
    </submittedName>
</protein>
<keyword evidence="5" id="KW-1185">Reference proteome</keyword>
<evidence type="ECO:0000256" key="1">
    <source>
        <dbReference type="ARBA" id="ARBA00023002"/>
    </source>
</evidence>
<dbReference type="InterPro" id="IPR013154">
    <property type="entry name" value="ADH-like_N"/>
</dbReference>
<feature type="domain" description="Alcohol dehydrogenase-like C-terminal" evidence="2">
    <location>
        <begin position="172"/>
        <end position="294"/>
    </location>
</feature>
<dbReference type="Pfam" id="PF00107">
    <property type="entry name" value="ADH_zinc_N"/>
    <property type="match status" value="1"/>
</dbReference>
<name>A0A1M6DCE7_9FIRM</name>
<dbReference type="Gene3D" id="3.90.180.10">
    <property type="entry name" value="Medium-chain alcohol dehydrogenases, catalytic domain"/>
    <property type="match status" value="1"/>
</dbReference>
<dbReference type="Proteomes" id="UP000322917">
    <property type="component" value="Unassembled WGS sequence"/>
</dbReference>
<dbReference type="Gene3D" id="3.40.50.720">
    <property type="entry name" value="NAD(P)-binding Rossmann-like Domain"/>
    <property type="match status" value="1"/>
</dbReference>
<sequence length="351" mass="38811">MKAMRLHKVNQFTLDEVPRPVPRNDEILLKVEACGICGSDIPRVYELGTKVYPVTLGHEFAGVVCEVGRAENNSLIGKKAAIFPIIPCRNCENCQTGNYAQCNHYQYLGSRNDGGFAEYCLIPSKWHLVLSNNPDVSVEALALVEPATVAQHAIRKGGLSAGENLVIIGAGPIGIIAARWAKIFGASQVILLEIDDVKIDFAKQCNLDVRDIKDEKCVNNIVEEAGRIDVVIEGTGTSSGLNTAIQLCRTFGRVVMMGNPHQDTTIALQNQSMILRKELHLIGMWNSYYAELPFNEWAYTVKQMDDGVLAVTDLITHKVSLAELKNLFDQIYAKEVTVCKAIYFSEANRRQ</sequence>
<dbReference type="SUPFAM" id="SSF51735">
    <property type="entry name" value="NAD(P)-binding Rossmann-fold domains"/>
    <property type="match status" value="1"/>
</dbReference>
<evidence type="ECO:0000259" key="3">
    <source>
        <dbReference type="Pfam" id="PF08240"/>
    </source>
</evidence>
<dbReference type="InterPro" id="IPR050129">
    <property type="entry name" value="Zn_alcohol_dh"/>
</dbReference>
<accession>A0A1M6DCE7</accession>
<feature type="domain" description="Alcohol dehydrogenase-like N-terminal" evidence="3">
    <location>
        <begin position="24"/>
        <end position="128"/>
    </location>
</feature>
<dbReference type="PANTHER" id="PTHR43401">
    <property type="entry name" value="L-THREONINE 3-DEHYDROGENASE"/>
    <property type="match status" value="1"/>
</dbReference>
<keyword evidence="1" id="KW-0560">Oxidoreductase</keyword>
<gene>
    <name evidence="4" type="ORF">SAMN02745170_00918</name>
</gene>
<dbReference type="InterPro" id="IPR011032">
    <property type="entry name" value="GroES-like_sf"/>
</dbReference>
<dbReference type="PANTHER" id="PTHR43401:SF2">
    <property type="entry name" value="L-THREONINE 3-DEHYDROGENASE"/>
    <property type="match status" value="1"/>
</dbReference>
<dbReference type="RefSeq" id="WP_149733755.1">
    <property type="nucleotide sequence ID" value="NZ_FQZD01000006.1"/>
</dbReference>
<dbReference type="InterPro" id="IPR013149">
    <property type="entry name" value="ADH-like_C"/>
</dbReference>
<evidence type="ECO:0000259" key="2">
    <source>
        <dbReference type="Pfam" id="PF00107"/>
    </source>
</evidence>
<evidence type="ECO:0000313" key="5">
    <source>
        <dbReference type="Proteomes" id="UP000322917"/>
    </source>
</evidence>
<dbReference type="EMBL" id="FQZD01000006">
    <property type="protein sequence ID" value="SHI70916.1"/>
    <property type="molecule type" value="Genomic_DNA"/>
</dbReference>
<dbReference type="OrthoDB" id="1674659at2"/>
<dbReference type="Pfam" id="PF08240">
    <property type="entry name" value="ADH_N"/>
    <property type="match status" value="1"/>
</dbReference>
<reference evidence="4 5" key="1">
    <citation type="submission" date="2016-11" db="EMBL/GenBank/DDBJ databases">
        <authorList>
            <person name="Varghese N."/>
            <person name="Submissions S."/>
        </authorList>
    </citation>
    <scope>NUCLEOTIDE SEQUENCE [LARGE SCALE GENOMIC DNA]</scope>
    <source>
        <strain evidence="4 5">DSM 15287</strain>
    </source>
</reference>
<dbReference type="AlphaFoldDB" id="A0A1M6DCE7"/>
<evidence type="ECO:0000313" key="4">
    <source>
        <dbReference type="EMBL" id="SHI70916.1"/>
    </source>
</evidence>
<dbReference type="InterPro" id="IPR036291">
    <property type="entry name" value="NAD(P)-bd_dom_sf"/>
</dbReference>